<protein>
    <submittedName>
        <fullName evidence="1">Uncharacterized protein</fullName>
    </submittedName>
</protein>
<dbReference type="EMBL" id="OZ035833">
    <property type="protein sequence ID" value="CAL1573371.1"/>
    <property type="molecule type" value="Genomic_DNA"/>
</dbReference>
<proteinExistence type="predicted"/>
<accession>A0AAV2JA72</accession>
<gene>
    <name evidence="1" type="ORF">KC01_LOCUS5290</name>
</gene>
<name>A0AAV2JA72_KNICA</name>
<evidence type="ECO:0000313" key="2">
    <source>
        <dbReference type="Proteomes" id="UP001497482"/>
    </source>
</evidence>
<organism evidence="1 2">
    <name type="scientific">Knipowitschia caucasica</name>
    <name type="common">Caucasian dwarf goby</name>
    <name type="synonym">Pomatoschistus caucasicus</name>
    <dbReference type="NCBI Taxonomy" id="637954"/>
    <lineage>
        <taxon>Eukaryota</taxon>
        <taxon>Metazoa</taxon>
        <taxon>Chordata</taxon>
        <taxon>Craniata</taxon>
        <taxon>Vertebrata</taxon>
        <taxon>Euteleostomi</taxon>
        <taxon>Actinopterygii</taxon>
        <taxon>Neopterygii</taxon>
        <taxon>Teleostei</taxon>
        <taxon>Neoteleostei</taxon>
        <taxon>Acanthomorphata</taxon>
        <taxon>Gobiaria</taxon>
        <taxon>Gobiiformes</taxon>
        <taxon>Gobioidei</taxon>
        <taxon>Gobiidae</taxon>
        <taxon>Gobiinae</taxon>
        <taxon>Knipowitschia</taxon>
    </lineage>
</organism>
<reference evidence="1 2" key="1">
    <citation type="submission" date="2024-04" db="EMBL/GenBank/DDBJ databases">
        <authorList>
            <person name="Waldvogel A.-M."/>
            <person name="Schoenle A."/>
        </authorList>
    </citation>
    <scope>NUCLEOTIDE SEQUENCE [LARGE SCALE GENOMIC DNA]</scope>
</reference>
<sequence length="88" mass="10062">MRCEKSQLCRPLHSVFCEDEKPSRGLLTPLQTLTVFLFVKLSWLPHSRIMSGSCGDEMMSVWAVRRSPLCAKGDLFAHRIMPRGTVHF</sequence>
<evidence type="ECO:0000313" key="1">
    <source>
        <dbReference type="EMBL" id="CAL1573371.1"/>
    </source>
</evidence>
<keyword evidence="2" id="KW-1185">Reference proteome</keyword>
<dbReference type="AlphaFoldDB" id="A0AAV2JA72"/>
<dbReference type="Proteomes" id="UP001497482">
    <property type="component" value="Chromosome 11"/>
</dbReference>